<dbReference type="AlphaFoldDB" id="A0ABD0ZY81"/>
<reference evidence="1 2" key="1">
    <citation type="submission" date="2024-04" db="EMBL/GenBank/DDBJ databases">
        <title>Genome assembly C_amara_ONT_v2.</title>
        <authorList>
            <person name="Yant L."/>
            <person name="Moore C."/>
            <person name="Slenker M."/>
        </authorList>
    </citation>
    <scope>NUCLEOTIDE SEQUENCE [LARGE SCALE GENOMIC DNA]</scope>
    <source>
        <tissue evidence="1">Leaf</tissue>
    </source>
</reference>
<organism evidence="1 2">
    <name type="scientific">Cardamine amara subsp. amara</name>
    <dbReference type="NCBI Taxonomy" id="228776"/>
    <lineage>
        <taxon>Eukaryota</taxon>
        <taxon>Viridiplantae</taxon>
        <taxon>Streptophyta</taxon>
        <taxon>Embryophyta</taxon>
        <taxon>Tracheophyta</taxon>
        <taxon>Spermatophyta</taxon>
        <taxon>Magnoliopsida</taxon>
        <taxon>eudicotyledons</taxon>
        <taxon>Gunneridae</taxon>
        <taxon>Pentapetalae</taxon>
        <taxon>rosids</taxon>
        <taxon>malvids</taxon>
        <taxon>Brassicales</taxon>
        <taxon>Brassicaceae</taxon>
        <taxon>Cardamineae</taxon>
        <taxon>Cardamine</taxon>
    </lineage>
</organism>
<keyword evidence="2" id="KW-1185">Reference proteome</keyword>
<evidence type="ECO:0000313" key="2">
    <source>
        <dbReference type="Proteomes" id="UP001558713"/>
    </source>
</evidence>
<sequence>MGDLVQWAIRPMIGSRPVMSIWPVLGIWSDKLQTTDIVTDNQASGLLASGSNELGHRNNRNKTLFSMGSNADGSCNYCKEKRHWKSDCLKNKQYGSAALAEDDIKSEQDVALVAGEDTQAFDVWVLDTGASYHMCPRR</sequence>
<dbReference type="EMBL" id="JBANAX010000769">
    <property type="protein sequence ID" value="KAL1193980.1"/>
    <property type="molecule type" value="Genomic_DNA"/>
</dbReference>
<name>A0ABD0ZY81_CARAN</name>
<proteinExistence type="predicted"/>
<evidence type="ECO:0000313" key="1">
    <source>
        <dbReference type="EMBL" id="KAL1193980.1"/>
    </source>
</evidence>
<dbReference type="Gene3D" id="4.10.60.10">
    <property type="entry name" value="Zinc finger, CCHC-type"/>
    <property type="match status" value="1"/>
</dbReference>
<comment type="caution">
    <text evidence="1">The sequence shown here is derived from an EMBL/GenBank/DDBJ whole genome shotgun (WGS) entry which is preliminary data.</text>
</comment>
<protein>
    <recommendedName>
        <fullName evidence="3">Gag-pol polyprotein</fullName>
    </recommendedName>
</protein>
<dbReference type="Proteomes" id="UP001558713">
    <property type="component" value="Unassembled WGS sequence"/>
</dbReference>
<gene>
    <name evidence="1" type="ORF">V5N11_009651</name>
</gene>
<accession>A0ABD0ZY81</accession>
<evidence type="ECO:0008006" key="3">
    <source>
        <dbReference type="Google" id="ProtNLM"/>
    </source>
</evidence>